<feature type="region of interest" description="Disordered" evidence="1">
    <location>
        <begin position="136"/>
        <end position="194"/>
    </location>
</feature>
<evidence type="ECO:0000259" key="3">
    <source>
        <dbReference type="Pfam" id="PF13349"/>
    </source>
</evidence>
<dbReference type="Pfam" id="PF13349">
    <property type="entry name" value="DUF4097"/>
    <property type="match status" value="2"/>
</dbReference>
<keyword evidence="2" id="KW-0732">Signal</keyword>
<dbReference type="PANTHER" id="PTHR34094:SF1">
    <property type="entry name" value="PROTEIN FAM185A"/>
    <property type="match status" value="1"/>
</dbReference>
<evidence type="ECO:0000256" key="2">
    <source>
        <dbReference type="SAM" id="SignalP"/>
    </source>
</evidence>
<dbReference type="PANTHER" id="PTHR34094">
    <property type="match status" value="1"/>
</dbReference>
<dbReference type="AlphaFoldDB" id="A0A538U237"/>
<sequence>MKTWLLLILALAVAPQGALADEIWREQSRRVEPAEGLDLVTIDNARGRIDVRPSSDGDLHITALKIARAPTRAEARQIARSLVVELQREGRHYVIRVRYPRESLRVNLWEGFDLSMPHLEMRMMVDVPASMPIELDASSGDLSTQDMRGEQRLRASSGDVSVAGAEGPVDVSTSSGDVSLVDSRDARVGTSSGDVQVSGGARALSIDTSSGDVSIAEASDSIHVATTSGDVTIGHAQRGATVATSSGEVHLRGAAGRLVVHTGSGEIRARVTAPLRDATLTSASGDIRLGLDPDVGCTLEMRTSSGSLDLDVPVRTRTMTRRRVTGVVRDGSAPVRLRSASGNIAVVTGEP</sequence>
<protein>
    <submittedName>
        <fullName evidence="4">DUF4097 domain-containing protein</fullName>
    </submittedName>
</protein>
<evidence type="ECO:0000313" key="5">
    <source>
        <dbReference type="Proteomes" id="UP000319836"/>
    </source>
</evidence>
<gene>
    <name evidence="4" type="ORF">E6K80_09990</name>
</gene>
<feature type="signal peptide" evidence="2">
    <location>
        <begin position="1"/>
        <end position="20"/>
    </location>
</feature>
<accession>A0A538U237</accession>
<evidence type="ECO:0000313" key="4">
    <source>
        <dbReference type="EMBL" id="TMQ69965.1"/>
    </source>
</evidence>
<name>A0A538U237_UNCEI</name>
<reference evidence="4 5" key="1">
    <citation type="journal article" date="2019" name="Nat. Microbiol.">
        <title>Mediterranean grassland soil C-N compound turnover is dependent on rainfall and depth, and is mediated by genomically divergent microorganisms.</title>
        <authorList>
            <person name="Diamond S."/>
            <person name="Andeer P.F."/>
            <person name="Li Z."/>
            <person name="Crits-Christoph A."/>
            <person name="Burstein D."/>
            <person name="Anantharaman K."/>
            <person name="Lane K.R."/>
            <person name="Thomas B.C."/>
            <person name="Pan C."/>
            <person name="Northen T.R."/>
            <person name="Banfield J.F."/>
        </authorList>
    </citation>
    <scope>NUCLEOTIDE SEQUENCE [LARGE SCALE GENOMIC DNA]</scope>
    <source>
        <strain evidence="4">WS_10</strain>
    </source>
</reference>
<dbReference type="InterPro" id="IPR025164">
    <property type="entry name" value="Toastrack_DUF4097"/>
</dbReference>
<evidence type="ECO:0000256" key="1">
    <source>
        <dbReference type="SAM" id="MobiDB-lite"/>
    </source>
</evidence>
<comment type="caution">
    <text evidence="4">The sequence shown here is derived from an EMBL/GenBank/DDBJ whole genome shotgun (WGS) entry which is preliminary data.</text>
</comment>
<organism evidence="4 5">
    <name type="scientific">Eiseniibacteriota bacterium</name>
    <dbReference type="NCBI Taxonomy" id="2212470"/>
    <lineage>
        <taxon>Bacteria</taxon>
        <taxon>Candidatus Eiseniibacteriota</taxon>
    </lineage>
</organism>
<proteinExistence type="predicted"/>
<feature type="domain" description="DUF4097" evidence="3">
    <location>
        <begin position="240"/>
        <end position="346"/>
    </location>
</feature>
<feature type="chain" id="PRO_5022103621" evidence="2">
    <location>
        <begin position="21"/>
        <end position="351"/>
    </location>
</feature>
<dbReference type="EMBL" id="VBPA01000249">
    <property type="protein sequence ID" value="TMQ69965.1"/>
    <property type="molecule type" value="Genomic_DNA"/>
</dbReference>
<dbReference type="Proteomes" id="UP000319836">
    <property type="component" value="Unassembled WGS sequence"/>
</dbReference>
<dbReference type="Gene3D" id="2.160.20.120">
    <property type="match status" value="1"/>
</dbReference>
<feature type="domain" description="DUF4097" evidence="3">
    <location>
        <begin position="41"/>
        <end position="236"/>
    </location>
</feature>